<evidence type="ECO:0000256" key="2">
    <source>
        <dbReference type="SAM" id="Phobius"/>
    </source>
</evidence>
<evidence type="ECO:0000313" key="4">
    <source>
        <dbReference type="Proteomes" id="UP000816034"/>
    </source>
</evidence>
<keyword evidence="2" id="KW-1133">Transmembrane helix</keyword>
<dbReference type="EMBL" id="PYSW02000021">
    <property type="protein sequence ID" value="KAG2383245.1"/>
    <property type="molecule type" value="Genomic_DNA"/>
</dbReference>
<sequence>MQAPVVPSAQSFSDDDQSSTSLMTNDTVINKNLTNGLSSSSPNITSEVLVNITNQVIREIIQTNLSGHHIPSSVAVNNASYLYMILSFFARIISDIIILLLMMTILLILFPSLLKPLQYAFQSILITFRTSVDALLNLKDTLEKAYQQECEEKAFKQVSSHASQLFNQMESKHTTTQELQPSEEKPNRLHQPKVSPEEKWYELTFPLR</sequence>
<protein>
    <submittedName>
        <fullName evidence="3">Uncharacterized protein</fullName>
    </submittedName>
</protein>
<organism evidence="3 4">
    <name type="scientific">Naegleria lovaniensis</name>
    <name type="common">Amoeba</name>
    <dbReference type="NCBI Taxonomy" id="51637"/>
    <lineage>
        <taxon>Eukaryota</taxon>
        <taxon>Discoba</taxon>
        <taxon>Heterolobosea</taxon>
        <taxon>Tetramitia</taxon>
        <taxon>Eutetramitia</taxon>
        <taxon>Vahlkampfiidae</taxon>
        <taxon>Naegleria</taxon>
    </lineage>
</organism>
<evidence type="ECO:0000256" key="1">
    <source>
        <dbReference type="SAM" id="MobiDB-lite"/>
    </source>
</evidence>
<gene>
    <name evidence="3" type="ORF">C9374_004582</name>
</gene>
<reference evidence="3 4" key="1">
    <citation type="journal article" date="2018" name="BMC Genomics">
        <title>The genome of Naegleria lovaniensis, the basis for a comparative approach to unravel pathogenicity factors of the human pathogenic amoeba N. fowleri.</title>
        <authorList>
            <person name="Liechti N."/>
            <person name="Schurch N."/>
            <person name="Bruggmann R."/>
            <person name="Wittwer M."/>
        </authorList>
    </citation>
    <scope>NUCLEOTIDE SEQUENCE [LARGE SCALE GENOMIC DNA]</scope>
    <source>
        <strain evidence="3 4">ATCC 30569</strain>
    </source>
</reference>
<feature type="region of interest" description="Disordered" evidence="1">
    <location>
        <begin position="170"/>
        <end position="195"/>
    </location>
</feature>
<feature type="region of interest" description="Disordered" evidence="1">
    <location>
        <begin position="1"/>
        <end position="20"/>
    </location>
</feature>
<dbReference type="GeneID" id="68097037"/>
<proteinExistence type="predicted"/>
<dbReference type="AlphaFoldDB" id="A0AA88GMU6"/>
<dbReference type="Proteomes" id="UP000816034">
    <property type="component" value="Unassembled WGS sequence"/>
</dbReference>
<keyword evidence="2" id="KW-0472">Membrane</keyword>
<name>A0AA88GMU6_NAELO</name>
<keyword evidence="4" id="KW-1185">Reference proteome</keyword>
<feature type="transmembrane region" description="Helical" evidence="2">
    <location>
        <begin position="81"/>
        <end position="110"/>
    </location>
</feature>
<keyword evidence="2" id="KW-0812">Transmembrane</keyword>
<evidence type="ECO:0000313" key="3">
    <source>
        <dbReference type="EMBL" id="KAG2383245.1"/>
    </source>
</evidence>
<accession>A0AA88GMU6</accession>
<dbReference type="RefSeq" id="XP_044548924.1">
    <property type="nucleotide sequence ID" value="XM_044694237.1"/>
</dbReference>
<comment type="caution">
    <text evidence="3">The sequence shown here is derived from an EMBL/GenBank/DDBJ whole genome shotgun (WGS) entry which is preliminary data.</text>
</comment>